<gene>
    <name evidence="2" type="ORF">E2C06_00385</name>
</gene>
<proteinExistence type="predicted"/>
<dbReference type="Gene3D" id="3.50.50.60">
    <property type="entry name" value="FAD/NAD(P)-binding domain"/>
    <property type="match status" value="2"/>
</dbReference>
<dbReference type="PANTHER" id="PTHR42877:SF4">
    <property type="entry name" value="FAD_NAD(P)-BINDING DOMAIN-CONTAINING PROTEIN-RELATED"/>
    <property type="match status" value="1"/>
</dbReference>
<dbReference type="AlphaFoldDB" id="A0A4R5QNL8"/>
<dbReference type="PANTHER" id="PTHR42877">
    <property type="entry name" value="L-ORNITHINE N(5)-MONOOXYGENASE-RELATED"/>
    <property type="match status" value="1"/>
</dbReference>
<dbReference type="Proteomes" id="UP000295096">
    <property type="component" value="Unassembled WGS sequence"/>
</dbReference>
<name>A0A4R5QNL8_9PROT</name>
<dbReference type="InterPro" id="IPR036188">
    <property type="entry name" value="FAD/NAD-bd_sf"/>
</dbReference>
<dbReference type="RefSeq" id="WP_133286594.1">
    <property type="nucleotide sequence ID" value="NZ_SMSJ01000001.1"/>
</dbReference>
<sequence length="669" mass="75202">MPKEFRVQVQDAVRDEVALRAALADADIAPQLMVLVQLTGDLAILDEAAPHIHGAWSFLESVPPELKQKVQDRLVEALQDYAVSDRPAPALPPADTLQRMMSGGVGQTVPEEYIPLLVEETRLGSDDARAVHWRRDPGGLPIAAFQVVIIGAGIAGLAMAVRLKEMGIPFTILEKNATVGGTWLENQYPGCAVDTPNHFFSYSFNPNQKWTRHFSQRAEIHRYIEDGFDKYDIRRHVRFNVEVTETRFDEAAGCWTITLRRADGEIEGLSCNALVTAVGQLNRPAIPPIPGLDEFGGPMFHTARWDGSVDLRGKRVAMIGTGASAVQTGPSIAPEVEKLVVFQRTPHWAMHNPNYHKTVSPGNLWCLEHIPYFGKWLRFQLFWAGSDGFHASLQRDPSWDQPALSLNEANHKMRELITDYVRKELDDDEALLAKVIPQYPPYGKRMLRDNYWYRMLKRPNVVLETTPIERVTGHTIQMRDGTVHEVDVIILATGFQASKMLAPMEIAGRGGYTIRQAWGDDDPRAYLGITAPGFPNLFMIYGPNTNLAHGGSIIFHHECQVRYICQALREMIEHGYRTLEVRQDIHDAYNHLLDEKCAGMVWTHPGVTSWYKNKNNRVTVTSPWRLLDYWKLTQHFVPEEFRAAKPGRAAMVPGQERAAVASAGQLTVS</sequence>
<dbReference type="OrthoDB" id="312624at2"/>
<evidence type="ECO:0000313" key="3">
    <source>
        <dbReference type="Proteomes" id="UP000295096"/>
    </source>
</evidence>
<keyword evidence="1" id="KW-0812">Transmembrane</keyword>
<organism evidence="2 3">
    <name type="scientific">Dankookia rubra</name>
    <dbReference type="NCBI Taxonomy" id="1442381"/>
    <lineage>
        <taxon>Bacteria</taxon>
        <taxon>Pseudomonadati</taxon>
        <taxon>Pseudomonadota</taxon>
        <taxon>Alphaproteobacteria</taxon>
        <taxon>Acetobacterales</taxon>
        <taxon>Roseomonadaceae</taxon>
        <taxon>Dankookia</taxon>
    </lineage>
</organism>
<keyword evidence="1" id="KW-1133">Transmembrane helix</keyword>
<evidence type="ECO:0000256" key="1">
    <source>
        <dbReference type="SAM" id="Phobius"/>
    </source>
</evidence>
<reference evidence="2 3" key="1">
    <citation type="journal article" date="2016" name="J. Microbiol.">
        <title>Dankookia rubra gen. nov., sp. nov., an alphaproteobacterium isolated from sediment of a shallow stream.</title>
        <authorList>
            <person name="Kim W.H."/>
            <person name="Kim D.H."/>
            <person name="Kang K."/>
            <person name="Ahn T.Y."/>
        </authorList>
    </citation>
    <scope>NUCLEOTIDE SEQUENCE [LARGE SCALE GENOMIC DNA]</scope>
    <source>
        <strain evidence="2 3">JCM30602</strain>
    </source>
</reference>
<evidence type="ECO:0000313" key="2">
    <source>
        <dbReference type="EMBL" id="TDH64438.1"/>
    </source>
</evidence>
<keyword evidence="3" id="KW-1185">Reference proteome</keyword>
<dbReference type="EMBL" id="SMSJ01000001">
    <property type="protein sequence ID" value="TDH64438.1"/>
    <property type="molecule type" value="Genomic_DNA"/>
</dbReference>
<dbReference type="SUPFAM" id="SSF51905">
    <property type="entry name" value="FAD/NAD(P)-binding domain"/>
    <property type="match status" value="1"/>
</dbReference>
<dbReference type="PRINTS" id="PR00945">
    <property type="entry name" value="HGRDTASE"/>
</dbReference>
<feature type="transmembrane region" description="Helical" evidence="1">
    <location>
        <begin position="139"/>
        <end position="161"/>
    </location>
</feature>
<dbReference type="Pfam" id="PF13738">
    <property type="entry name" value="Pyr_redox_3"/>
    <property type="match status" value="1"/>
</dbReference>
<dbReference type="InterPro" id="IPR051209">
    <property type="entry name" value="FAD-bind_Monooxygenase_sf"/>
</dbReference>
<accession>A0A4R5QNL8</accession>
<comment type="caution">
    <text evidence="2">The sequence shown here is derived from an EMBL/GenBank/DDBJ whole genome shotgun (WGS) entry which is preliminary data.</text>
</comment>
<protein>
    <submittedName>
        <fullName evidence="2">FAD-binding protein</fullName>
    </submittedName>
</protein>
<keyword evidence="1" id="KW-0472">Membrane</keyword>